<dbReference type="GO" id="GO:0008757">
    <property type="term" value="F:S-adenosylmethionine-dependent methyltransferase activity"/>
    <property type="evidence" value="ECO:0007669"/>
    <property type="project" value="UniProtKB-ARBA"/>
</dbReference>
<proteinExistence type="predicted"/>
<dbReference type="InterPro" id="IPR029063">
    <property type="entry name" value="SAM-dependent_MTases_sf"/>
</dbReference>
<feature type="domain" description="Methyltransferase small" evidence="1">
    <location>
        <begin position="40"/>
        <end position="144"/>
    </location>
</feature>
<dbReference type="EMBL" id="CP022714">
    <property type="protein sequence ID" value="ASU14626.1"/>
    <property type="molecule type" value="Genomic_DNA"/>
</dbReference>
<dbReference type="EC" id="2.1.1.223" evidence="2"/>
<dbReference type="InterPro" id="IPR050210">
    <property type="entry name" value="tRNA_Adenine-N(6)_MTase"/>
</dbReference>
<dbReference type="InterPro" id="IPR007848">
    <property type="entry name" value="Small_mtfrase_dom"/>
</dbReference>
<dbReference type="RefSeq" id="WP_014579831.1">
    <property type="nucleotide sequence ID" value="NZ_CP034597.1"/>
</dbReference>
<dbReference type="Proteomes" id="UP000215452">
    <property type="component" value="Chromosome"/>
</dbReference>
<keyword evidence="2" id="KW-0808">Transferase</keyword>
<dbReference type="Pfam" id="PF05175">
    <property type="entry name" value="MTS"/>
    <property type="match status" value="1"/>
</dbReference>
<evidence type="ECO:0000259" key="1">
    <source>
        <dbReference type="Pfam" id="PF05175"/>
    </source>
</evidence>
<dbReference type="AlphaFoldDB" id="A0A223MAY9"/>
<gene>
    <name evidence="2" type="primary">yfiC</name>
    <name evidence="2" type="ORF">CIB43_00740</name>
</gene>
<dbReference type="CDD" id="cd02440">
    <property type="entry name" value="AdoMet_MTases"/>
    <property type="match status" value="1"/>
</dbReference>
<dbReference type="InterPro" id="IPR002052">
    <property type="entry name" value="DNA_methylase_N6_adenine_CS"/>
</dbReference>
<protein>
    <submittedName>
        <fullName evidence="2">tRNA1(Val) (Adenine(37)-N6)-methyltransferase</fullName>
        <ecNumber evidence="2">2.1.1.223</ecNumber>
    </submittedName>
</protein>
<dbReference type="GO" id="GO:0003676">
    <property type="term" value="F:nucleic acid binding"/>
    <property type="evidence" value="ECO:0007669"/>
    <property type="project" value="InterPro"/>
</dbReference>
<keyword evidence="2" id="KW-0489">Methyltransferase</keyword>
<dbReference type="GO" id="GO:0008170">
    <property type="term" value="F:N-methyltransferase activity"/>
    <property type="evidence" value="ECO:0007669"/>
    <property type="project" value="UniProtKB-ARBA"/>
</dbReference>
<dbReference type="PROSITE" id="PS00092">
    <property type="entry name" value="N6_MTASE"/>
    <property type="match status" value="1"/>
</dbReference>
<organism evidence="2 3">
    <name type="scientific">Mesomycoplasma hyopneumoniae</name>
    <name type="common">Mycoplasma hyopneumoniae</name>
    <dbReference type="NCBI Taxonomy" id="2099"/>
    <lineage>
        <taxon>Bacteria</taxon>
        <taxon>Bacillati</taxon>
        <taxon>Mycoplasmatota</taxon>
        <taxon>Mycoplasmoidales</taxon>
        <taxon>Metamycoplasmataceae</taxon>
        <taxon>Mesomycoplasma</taxon>
    </lineage>
</organism>
<evidence type="ECO:0000313" key="2">
    <source>
        <dbReference type="EMBL" id="ASU14626.1"/>
    </source>
</evidence>
<dbReference type="GO" id="GO:0032259">
    <property type="term" value="P:methylation"/>
    <property type="evidence" value="ECO:0007669"/>
    <property type="project" value="UniProtKB-KW"/>
</dbReference>
<sequence length="256" mass="29761">MKNNLELNNLGYNDDLKIWQDKTSFNYSVDTILLGNFLTLSKKIKKALEIGTNNGALAILVAHRKSLLEIDALEINENAIKVAQKNVELNKKGSQIRLIHMDFNHFWPLHNQKQLQKYDLIFANPPYFKIGTKKLKKVNSDFLNAIYEFSLNLSQLISGASKIIQQKGKLALVLPIERFVDLIELLRENHFEPKKIQFVMTRVGSSPKFALVESEFKGQWGTNYLHNLYLHPQNKNLHIYRREIQRLYVARKVKDD</sequence>
<dbReference type="SUPFAM" id="SSF53335">
    <property type="entry name" value="S-adenosyl-L-methionine-dependent methyltransferases"/>
    <property type="match status" value="1"/>
</dbReference>
<accession>A0A223MAY9</accession>
<evidence type="ECO:0000313" key="3">
    <source>
        <dbReference type="Proteomes" id="UP000215452"/>
    </source>
</evidence>
<reference evidence="2 3" key="1">
    <citation type="submission" date="2017-08" db="EMBL/GenBank/DDBJ databases">
        <title>The complete genome sequence of a Mycoplasma hyopneumoniae isolate in Korea.</title>
        <authorList>
            <person name="Han J."/>
            <person name="Lee N."/>
        </authorList>
    </citation>
    <scope>NUCLEOTIDE SEQUENCE [LARGE SCALE GENOMIC DNA]</scope>
    <source>
        <strain evidence="2 3">KM014</strain>
    </source>
</reference>
<dbReference type="PANTHER" id="PTHR47739">
    <property type="entry name" value="TRNA1(VAL) (ADENINE(37)-N6)-METHYLTRANSFERASE"/>
    <property type="match status" value="1"/>
</dbReference>
<dbReference type="PANTHER" id="PTHR47739:SF1">
    <property type="entry name" value="TRNA1(VAL) (ADENINE(37)-N6)-METHYLTRANSFERASE"/>
    <property type="match status" value="1"/>
</dbReference>
<dbReference type="Gene3D" id="3.40.50.150">
    <property type="entry name" value="Vaccinia Virus protein VP39"/>
    <property type="match status" value="1"/>
</dbReference>
<name>A0A223MAY9_MESHO</name>